<organism evidence="5 6">
    <name type="scientific">Euzebyella saccharophila</name>
    <dbReference type="NCBI Taxonomy" id="679664"/>
    <lineage>
        <taxon>Bacteria</taxon>
        <taxon>Pseudomonadati</taxon>
        <taxon>Bacteroidota</taxon>
        <taxon>Flavobacteriia</taxon>
        <taxon>Flavobacteriales</taxon>
        <taxon>Flavobacteriaceae</taxon>
        <taxon>Euzebyella</taxon>
    </lineage>
</organism>
<evidence type="ECO:0000259" key="4">
    <source>
        <dbReference type="Pfam" id="PF00135"/>
    </source>
</evidence>
<comment type="similarity">
    <text evidence="1 3">Belongs to the type-B carboxylesterase/lipase family.</text>
</comment>
<dbReference type="Pfam" id="PF00135">
    <property type="entry name" value="COesterase"/>
    <property type="match status" value="1"/>
</dbReference>
<dbReference type="InterPro" id="IPR019826">
    <property type="entry name" value="Carboxylesterase_B_AS"/>
</dbReference>
<evidence type="ECO:0000256" key="2">
    <source>
        <dbReference type="ARBA" id="ARBA00022801"/>
    </source>
</evidence>
<dbReference type="Proteomes" id="UP001595814">
    <property type="component" value="Unassembled WGS sequence"/>
</dbReference>
<evidence type="ECO:0000256" key="1">
    <source>
        <dbReference type="ARBA" id="ARBA00005964"/>
    </source>
</evidence>
<feature type="domain" description="Carboxylesterase type B" evidence="4">
    <location>
        <begin position="36"/>
        <end position="509"/>
    </location>
</feature>
<protein>
    <recommendedName>
        <fullName evidence="3">Carboxylic ester hydrolase</fullName>
        <ecNumber evidence="3">3.1.1.-</ecNumber>
    </recommendedName>
</protein>
<comment type="caution">
    <text evidence="5">The sequence shown here is derived from an EMBL/GenBank/DDBJ whole genome shotgun (WGS) entry which is preliminary data.</text>
</comment>
<keyword evidence="6" id="KW-1185">Reference proteome</keyword>
<dbReference type="SUPFAM" id="SSF53474">
    <property type="entry name" value="alpha/beta-Hydrolases"/>
    <property type="match status" value="1"/>
</dbReference>
<keyword evidence="2 3" id="KW-0378">Hydrolase</keyword>
<keyword evidence="3" id="KW-0732">Signal</keyword>
<evidence type="ECO:0000313" key="6">
    <source>
        <dbReference type="Proteomes" id="UP001595814"/>
    </source>
</evidence>
<dbReference type="PANTHER" id="PTHR11559">
    <property type="entry name" value="CARBOXYLESTERASE"/>
    <property type="match status" value="1"/>
</dbReference>
<dbReference type="InterPro" id="IPR050309">
    <property type="entry name" value="Type-B_Carboxylest/Lipase"/>
</dbReference>
<evidence type="ECO:0000313" key="5">
    <source>
        <dbReference type="EMBL" id="MFC4094951.1"/>
    </source>
</evidence>
<sequence length="523" mass="57841">MNRHKLIIKLRLLLPCLIILSIAVGCNTKQKADKSLNVTTTFGEIMGAKKDSVFAFKGIPYAKAERFMPPQDPDSWNDVLECTDFGPVAKQKVAWIDDSDTDEKRLFSVNVWTNGINDGKKRSVMFWLHGGGFHVGGSNDPMTYGKALAEKGDVVVVSVNHRLNILGFLDLSAYGEKYAQSANVGMLDVVKALEWVKNNIENFGGNPSDVTIFGESGGGGKVGTLMCMPAAKGLFHKAIIQSGTLINVMTQEKSKELGSKVVKNLKLSSDQMHKIDSIPYEDLVEAGNAAIAEISGPRKPGSPTMFGFAPSVDGAVLLQQPFSPGFSDISKNIPLMIGTTLNELIRTAYSEKDLTVAKAKERLKEIYDEKTDDFVRLYAEAYPQYTAQDLLSIDTVFRPNTIKTADEWSSVSNAPIYAYLLAWKSPVENASKGSFHGLDIPLAFHNVDLRKDWTGNTEEAWHLSEKMSSAWLNFAKTGNPNVKQQLPEWEAYTKENGVTMYFDNESKIVTHHDRKLMQLISKP</sequence>
<accession>A0ABV8JLB6</accession>
<proteinExistence type="inferred from homology"/>
<dbReference type="EMBL" id="JBHSAW010000003">
    <property type="protein sequence ID" value="MFC4094951.1"/>
    <property type="molecule type" value="Genomic_DNA"/>
</dbReference>
<dbReference type="InterPro" id="IPR029058">
    <property type="entry name" value="AB_hydrolase_fold"/>
</dbReference>
<name>A0ABV8JLB6_9FLAO</name>
<dbReference type="Gene3D" id="3.40.50.1820">
    <property type="entry name" value="alpha/beta hydrolase"/>
    <property type="match status" value="1"/>
</dbReference>
<dbReference type="PROSITE" id="PS51257">
    <property type="entry name" value="PROKAR_LIPOPROTEIN"/>
    <property type="match status" value="1"/>
</dbReference>
<dbReference type="InterPro" id="IPR002018">
    <property type="entry name" value="CarbesteraseB"/>
</dbReference>
<dbReference type="PROSITE" id="PS00122">
    <property type="entry name" value="CARBOXYLESTERASE_B_1"/>
    <property type="match status" value="1"/>
</dbReference>
<dbReference type="RefSeq" id="WP_192462470.1">
    <property type="nucleotide sequence ID" value="NZ_JACYFJ010000003.1"/>
</dbReference>
<evidence type="ECO:0000256" key="3">
    <source>
        <dbReference type="RuleBase" id="RU361235"/>
    </source>
</evidence>
<feature type="signal peptide" evidence="3">
    <location>
        <begin position="1"/>
        <end position="25"/>
    </location>
</feature>
<feature type="chain" id="PRO_5044961098" description="Carboxylic ester hydrolase" evidence="3">
    <location>
        <begin position="26"/>
        <end position="523"/>
    </location>
</feature>
<dbReference type="EC" id="3.1.1.-" evidence="3"/>
<gene>
    <name evidence="5" type="ORF">ACFOUT_03640</name>
</gene>
<reference evidence="6" key="1">
    <citation type="journal article" date="2019" name="Int. J. Syst. Evol. Microbiol.">
        <title>The Global Catalogue of Microorganisms (GCM) 10K type strain sequencing project: providing services to taxonomists for standard genome sequencing and annotation.</title>
        <authorList>
            <consortium name="The Broad Institute Genomics Platform"/>
            <consortium name="The Broad Institute Genome Sequencing Center for Infectious Disease"/>
            <person name="Wu L."/>
            <person name="Ma J."/>
        </authorList>
    </citation>
    <scope>NUCLEOTIDE SEQUENCE [LARGE SCALE GENOMIC DNA]</scope>
    <source>
        <strain evidence="6">CECT 7477</strain>
    </source>
</reference>